<comment type="caution">
    <text evidence="8">The sequence shown here is derived from an EMBL/GenBank/DDBJ whole genome shotgun (WGS) entry which is preliminary data.</text>
</comment>
<keyword evidence="4" id="KW-0804">Transcription</keyword>
<dbReference type="SMART" id="SM00380">
    <property type="entry name" value="AP2"/>
    <property type="match status" value="1"/>
</dbReference>
<dbReference type="PROSITE" id="PS51032">
    <property type="entry name" value="AP2_ERF"/>
    <property type="match status" value="1"/>
</dbReference>
<dbReference type="Proteomes" id="UP000287651">
    <property type="component" value="Unassembled WGS sequence"/>
</dbReference>
<feature type="compositionally biased region" description="Gly residues" evidence="6">
    <location>
        <begin position="161"/>
        <end position="178"/>
    </location>
</feature>
<dbReference type="PANTHER" id="PTHR31190:SF476">
    <property type="entry name" value="ETHYLENE-RESPONSIVE TRANSCRIPTION FACTOR 1"/>
    <property type="match status" value="1"/>
</dbReference>
<evidence type="ECO:0000313" key="9">
    <source>
        <dbReference type="Proteomes" id="UP000287651"/>
    </source>
</evidence>
<keyword evidence="5" id="KW-0539">Nucleus</keyword>
<dbReference type="InterPro" id="IPR036955">
    <property type="entry name" value="AP2/ERF_dom_sf"/>
</dbReference>
<dbReference type="FunFam" id="3.30.730.10:FF:000001">
    <property type="entry name" value="Ethylene-responsive transcription factor 2"/>
    <property type="match status" value="1"/>
</dbReference>
<feature type="domain" description="AP2/ERF" evidence="7">
    <location>
        <begin position="82"/>
        <end position="140"/>
    </location>
</feature>
<dbReference type="InterPro" id="IPR044808">
    <property type="entry name" value="ERF_plant"/>
</dbReference>
<evidence type="ECO:0000259" key="7">
    <source>
        <dbReference type="PROSITE" id="PS51032"/>
    </source>
</evidence>
<dbReference type="PRINTS" id="PR00367">
    <property type="entry name" value="ETHRSPELEMNT"/>
</dbReference>
<dbReference type="SUPFAM" id="SSF54171">
    <property type="entry name" value="DNA-binding domain"/>
    <property type="match status" value="1"/>
</dbReference>
<evidence type="ECO:0000313" key="8">
    <source>
        <dbReference type="EMBL" id="RRT68334.1"/>
    </source>
</evidence>
<protein>
    <recommendedName>
        <fullName evidence="7">AP2/ERF domain-containing protein</fullName>
    </recommendedName>
</protein>
<dbReference type="EMBL" id="AMZH03004732">
    <property type="protein sequence ID" value="RRT68334.1"/>
    <property type="molecule type" value="Genomic_DNA"/>
</dbReference>
<dbReference type="CDD" id="cd00018">
    <property type="entry name" value="AP2"/>
    <property type="match status" value="1"/>
</dbReference>
<dbReference type="InterPro" id="IPR016177">
    <property type="entry name" value="DNA-bd_dom_sf"/>
</dbReference>
<proteinExistence type="predicted"/>
<gene>
    <name evidence="8" type="ORF">B296_00013044</name>
</gene>
<keyword evidence="2" id="KW-0805">Transcription regulation</keyword>
<feature type="region of interest" description="Disordered" evidence="6">
    <location>
        <begin position="54"/>
        <end position="82"/>
    </location>
</feature>
<dbReference type="GO" id="GO:0005634">
    <property type="term" value="C:nucleus"/>
    <property type="evidence" value="ECO:0007669"/>
    <property type="project" value="UniProtKB-SubCell"/>
</dbReference>
<evidence type="ECO:0000256" key="4">
    <source>
        <dbReference type="ARBA" id="ARBA00023163"/>
    </source>
</evidence>
<name>A0A426ZWF7_ENSVE</name>
<evidence type="ECO:0000256" key="2">
    <source>
        <dbReference type="ARBA" id="ARBA00023015"/>
    </source>
</evidence>
<reference evidence="8 9" key="1">
    <citation type="journal article" date="2014" name="Agronomy (Basel)">
        <title>A Draft Genome Sequence for Ensete ventricosum, the Drought-Tolerant Tree Against Hunger.</title>
        <authorList>
            <person name="Harrison J."/>
            <person name="Moore K.A."/>
            <person name="Paszkiewicz K."/>
            <person name="Jones T."/>
            <person name="Grant M."/>
            <person name="Ambacheew D."/>
            <person name="Muzemil S."/>
            <person name="Studholme D.J."/>
        </authorList>
    </citation>
    <scope>NUCLEOTIDE SEQUENCE [LARGE SCALE GENOMIC DNA]</scope>
</reference>
<dbReference type="GO" id="GO:0003700">
    <property type="term" value="F:DNA-binding transcription factor activity"/>
    <property type="evidence" value="ECO:0007669"/>
    <property type="project" value="InterPro"/>
</dbReference>
<dbReference type="GO" id="GO:0009873">
    <property type="term" value="P:ethylene-activated signaling pathway"/>
    <property type="evidence" value="ECO:0007669"/>
    <property type="project" value="InterPro"/>
</dbReference>
<dbReference type="Pfam" id="PF00847">
    <property type="entry name" value="AP2"/>
    <property type="match status" value="1"/>
</dbReference>
<evidence type="ECO:0000256" key="1">
    <source>
        <dbReference type="ARBA" id="ARBA00004123"/>
    </source>
</evidence>
<dbReference type="Gene3D" id="3.30.730.10">
    <property type="entry name" value="AP2/ERF domain"/>
    <property type="match status" value="1"/>
</dbReference>
<keyword evidence="3" id="KW-0238">DNA-binding</keyword>
<sequence length="195" mass="21328">MEHHPDVDDFSTLDFLPHQLLDADFDPLLADLPPSSTPPPLHYAAVEPTRSMPLPSAPLAESWPQESAGVSSEAEDQAVGRRYRGVRQRPWGKFAAEIRDPNRRGSRIWLGTFSTAFEAARAYDRAAFRMRGCRAILNFPNEVGRFEGRHTRVADDEVGVGRDGGVGDGECGGAAGIEGGRRPEGNPFGVQLHRP</sequence>
<dbReference type="InterPro" id="IPR001471">
    <property type="entry name" value="AP2/ERF_dom"/>
</dbReference>
<comment type="subcellular location">
    <subcellularLocation>
        <location evidence="1">Nucleus</location>
    </subcellularLocation>
</comment>
<evidence type="ECO:0000256" key="5">
    <source>
        <dbReference type="ARBA" id="ARBA00023242"/>
    </source>
</evidence>
<organism evidence="8 9">
    <name type="scientific">Ensete ventricosum</name>
    <name type="common">Abyssinian banana</name>
    <name type="synonym">Musa ensete</name>
    <dbReference type="NCBI Taxonomy" id="4639"/>
    <lineage>
        <taxon>Eukaryota</taxon>
        <taxon>Viridiplantae</taxon>
        <taxon>Streptophyta</taxon>
        <taxon>Embryophyta</taxon>
        <taxon>Tracheophyta</taxon>
        <taxon>Spermatophyta</taxon>
        <taxon>Magnoliopsida</taxon>
        <taxon>Liliopsida</taxon>
        <taxon>Zingiberales</taxon>
        <taxon>Musaceae</taxon>
        <taxon>Ensete</taxon>
    </lineage>
</organism>
<dbReference type="PANTHER" id="PTHR31190">
    <property type="entry name" value="DNA-BINDING DOMAIN"/>
    <property type="match status" value="1"/>
</dbReference>
<feature type="region of interest" description="Disordered" evidence="6">
    <location>
        <begin position="157"/>
        <end position="195"/>
    </location>
</feature>
<dbReference type="GO" id="GO:0003677">
    <property type="term" value="F:DNA binding"/>
    <property type="evidence" value="ECO:0007669"/>
    <property type="project" value="UniProtKB-KW"/>
</dbReference>
<dbReference type="AlphaFoldDB" id="A0A426ZWF7"/>
<evidence type="ECO:0000256" key="3">
    <source>
        <dbReference type="ARBA" id="ARBA00023125"/>
    </source>
</evidence>
<accession>A0A426ZWF7</accession>
<evidence type="ECO:0000256" key="6">
    <source>
        <dbReference type="SAM" id="MobiDB-lite"/>
    </source>
</evidence>